<gene>
    <name evidence="1" type="ORF">LCGC14_2106070</name>
</gene>
<proteinExistence type="predicted"/>
<dbReference type="EMBL" id="LAZR01025932">
    <property type="protein sequence ID" value="KKL70321.1"/>
    <property type="molecule type" value="Genomic_DNA"/>
</dbReference>
<name>A0A0F9EVT7_9ZZZZ</name>
<accession>A0A0F9EVT7</accession>
<comment type="caution">
    <text evidence="1">The sequence shown here is derived from an EMBL/GenBank/DDBJ whole genome shotgun (WGS) entry which is preliminary data.</text>
</comment>
<reference evidence="1" key="1">
    <citation type="journal article" date="2015" name="Nature">
        <title>Complex archaea that bridge the gap between prokaryotes and eukaryotes.</title>
        <authorList>
            <person name="Spang A."/>
            <person name="Saw J.H."/>
            <person name="Jorgensen S.L."/>
            <person name="Zaremba-Niedzwiedzka K."/>
            <person name="Martijn J."/>
            <person name="Lind A.E."/>
            <person name="van Eijk R."/>
            <person name="Schleper C."/>
            <person name="Guy L."/>
            <person name="Ettema T.J."/>
        </authorList>
    </citation>
    <scope>NUCLEOTIDE SEQUENCE</scope>
</reference>
<dbReference type="AlphaFoldDB" id="A0A0F9EVT7"/>
<protein>
    <submittedName>
        <fullName evidence="1">Uncharacterized protein</fullName>
    </submittedName>
</protein>
<organism evidence="1">
    <name type="scientific">marine sediment metagenome</name>
    <dbReference type="NCBI Taxonomy" id="412755"/>
    <lineage>
        <taxon>unclassified sequences</taxon>
        <taxon>metagenomes</taxon>
        <taxon>ecological metagenomes</taxon>
    </lineage>
</organism>
<evidence type="ECO:0000313" key="1">
    <source>
        <dbReference type="EMBL" id="KKL70321.1"/>
    </source>
</evidence>
<sequence length="62" mass="6819">MKHWSDCATHNEPAYPVGACDCGGIPESKDELIGLLSRVRFNRMTLHTTPDGKVNVQIPSHS</sequence>